<dbReference type="OrthoDB" id="2095648at2759"/>
<dbReference type="AlphaFoldDB" id="A0A6G1DQA4"/>
<dbReference type="PANTHER" id="PTHR47750">
    <property type="entry name" value="F-BOX PROTEIN SNE"/>
    <property type="match status" value="1"/>
</dbReference>
<accession>A0A6G1DQA4</accession>
<dbReference type="InterPro" id="IPR044184">
    <property type="entry name" value="SNE/GID2"/>
</dbReference>
<sequence length="150" mass="15912">MGGRPVPRRQEVVVVKELELRMQLLGGGGNCYNINDNADLLAEILVRLDGRSLAAAACVCRLWAAVARRDAVWEALCLRHFSFPSSLQSGSRIHMTTSTSTGPPLHATMPPLPPIAGPGAVAAASTSTLRLHAAATSRLGSRRRLHATVA</sequence>
<proteinExistence type="predicted"/>
<dbReference type="GO" id="GO:0019005">
    <property type="term" value="C:SCF ubiquitin ligase complex"/>
    <property type="evidence" value="ECO:0007669"/>
    <property type="project" value="InterPro"/>
</dbReference>
<dbReference type="Pfam" id="PF12937">
    <property type="entry name" value="F-box-like"/>
    <property type="match status" value="1"/>
</dbReference>
<dbReference type="GO" id="GO:0009740">
    <property type="term" value="P:gibberellic acid mediated signaling pathway"/>
    <property type="evidence" value="ECO:0007669"/>
    <property type="project" value="TreeGrafter"/>
</dbReference>
<dbReference type="CDD" id="cd22151">
    <property type="entry name" value="F-box_AtGID2-like"/>
    <property type="match status" value="1"/>
</dbReference>
<dbReference type="InterPro" id="IPR001810">
    <property type="entry name" value="F-box_dom"/>
</dbReference>
<dbReference type="Proteomes" id="UP000479710">
    <property type="component" value="Unassembled WGS sequence"/>
</dbReference>
<dbReference type="GO" id="GO:0009937">
    <property type="term" value="P:regulation of gibberellic acid mediated signaling pathway"/>
    <property type="evidence" value="ECO:0007669"/>
    <property type="project" value="InterPro"/>
</dbReference>
<comment type="caution">
    <text evidence="2">The sequence shown here is derived from an EMBL/GenBank/DDBJ whole genome shotgun (WGS) entry which is preliminary data.</text>
</comment>
<dbReference type="PANTHER" id="PTHR47750:SF1">
    <property type="entry name" value="F-BOX PROTEIN SNE"/>
    <property type="match status" value="1"/>
</dbReference>
<reference evidence="2 3" key="1">
    <citation type="submission" date="2019-11" db="EMBL/GenBank/DDBJ databases">
        <title>Whole genome sequence of Oryza granulata.</title>
        <authorList>
            <person name="Li W."/>
        </authorList>
    </citation>
    <scope>NUCLEOTIDE SEQUENCE [LARGE SCALE GENOMIC DNA]</scope>
    <source>
        <strain evidence="3">cv. Menghai</strain>
        <tissue evidence="2">Leaf</tissue>
    </source>
</reference>
<keyword evidence="3" id="KW-1185">Reference proteome</keyword>
<feature type="domain" description="F-box" evidence="1">
    <location>
        <begin position="39"/>
        <end position="79"/>
    </location>
</feature>
<dbReference type="SUPFAM" id="SSF81383">
    <property type="entry name" value="F-box domain"/>
    <property type="match status" value="1"/>
</dbReference>
<gene>
    <name evidence="2" type="ORF">E2562_027828</name>
</gene>
<protein>
    <recommendedName>
        <fullName evidence="1">F-box domain-containing protein</fullName>
    </recommendedName>
</protein>
<dbReference type="InterPro" id="IPR036047">
    <property type="entry name" value="F-box-like_dom_sf"/>
</dbReference>
<evidence type="ECO:0000313" key="2">
    <source>
        <dbReference type="EMBL" id="KAF0914264.1"/>
    </source>
</evidence>
<organism evidence="2 3">
    <name type="scientific">Oryza meyeriana var. granulata</name>
    <dbReference type="NCBI Taxonomy" id="110450"/>
    <lineage>
        <taxon>Eukaryota</taxon>
        <taxon>Viridiplantae</taxon>
        <taxon>Streptophyta</taxon>
        <taxon>Embryophyta</taxon>
        <taxon>Tracheophyta</taxon>
        <taxon>Spermatophyta</taxon>
        <taxon>Magnoliopsida</taxon>
        <taxon>Liliopsida</taxon>
        <taxon>Poales</taxon>
        <taxon>Poaceae</taxon>
        <taxon>BOP clade</taxon>
        <taxon>Oryzoideae</taxon>
        <taxon>Oryzeae</taxon>
        <taxon>Oryzinae</taxon>
        <taxon>Oryza</taxon>
        <taxon>Oryza meyeriana</taxon>
    </lineage>
</organism>
<name>A0A6G1DQA4_9ORYZ</name>
<dbReference type="EMBL" id="SPHZ02000006">
    <property type="protein sequence ID" value="KAF0914264.1"/>
    <property type="molecule type" value="Genomic_DNA"/>
</dbReference>
<evidence type="ECO:0000259" key="1">
    <source>
        <dbReference type="Pfam" id="PF12937"/>
    </source>
</evidence>
<evidence type="ECO:0000313" key="3">
    <source>
        <dbReference type="Proteomes" id="UP000479710"/>
    </source>
</evidence>
<dbReference type="Gene3D" id="1.20.1280.50">
    <property type="match status" value="1"/>
</dbReference>